<evidence type="ECO:0000256" key="5">
    <source>
        <dbReference type="ARBA" id="ARBA00038515"/>
    </source>
</evidence>
<dbReference type="PANTHER" id="PTHR32411:SF43">
    <property type="entry name" value="CYSTEINE-RICH REPEAT SECRETORY PROTEIN 38"/>
    <property type="match status" value="1"/>
</dbReference>
<evidence type="ECO:0000256" key="2">
    <source>
        <dbReference type="ARBA" id="ARBA00022525"/>
    </source>
</evidence>
<organism evidence="8 9">
    <name type="scientific">Panicum miliaceum</name>
    <name type="common">Proso millet</name>
    <name type="synonym">Broomcorn millet</name>
    <dbReference type="NCBI Taxonomy" id="4540"/>
    <lineage>
        <taxon>Eukaryota</taxon>
        <taxon>Viridiplantae</taxon>
        <taxon>Streptophyta</taxon>
        <taxon>Embryophyta</taxon>
        <taxon>Tracheophyta</taxon>
        <taxon>Spermatophyta</taxon>
        <taxon>Magnoliopsida</taxon>
        <taxon>Liliopsida</taxon>
        <taxon>Poales</taxon>
        <taxon>Poaceae</taxon>
        <taxon>PACMAD clade</taxon>
        <taxon>Panicoideae</taxon>
        <taxon>Panicodae</taxon>
        <taxon>Paniceae</taxon>
        <taxon>Panicinae</taxon>
        <taxon>Panicum</taxon>
        <taxon>Panicum sect. Panicum</taxon>
    </lineage>
</organism>
<comment type="subcellular location">
    <subcellularLocation>
        <location evidence="1">Secreted</location>
    </subcellularLocation>
</comment>
<evidence type="ECO:0000256" key="4">
    <source>
        <dbReference type="ARBA" id="ARBA00022737"/>
    </source>
</evidence>
<dbReference type="AlphaFoldDB" id="A0A3L6T2Y8"/>
<gene>
    <name evidence="8" type="ORF">C2845_PM05G33630</name>
</gene>
<evidence type="ECO:0000256" key="6">
    <source>
        <dbReference type="SAM" id="SignalP"/>
    </source>
</evidence>
<sequence length="237" mass="24699">MSAAALLLPAAMHGLLPLVLLSASSLLFLTATTNADNLRFYMSSDCPADDTNYTRGGAFQANIDAILSSLPAAAAASSGFAKDVTGSAPEQAYGLAQCRGDISASDCRACLSDSAREMASKCPGQKSAVLIYEGCLLRLSNASFFGEADASNPLYMCDPDNATEPRFAASLDALMHGLAEEASGSPRMFAAGSANLTLYDKIYGMAQCTRDLGPDDCQGCLANAVRKIQAYKNCSGR</sequence>
<keyword evidence="4" id="KW-0677">Repeat</keyword>
<dbReference type="Pfam" id="PF01657">
    <property type="entry name" value="Stress-antifung"/>
    <property type="match status" value="2"/>
</dbReference>
<dbReference type="PROSITE" id="PS51473">
    <property type="entry name" value="GNK2"/>
    <property type="match status" value="2"/>
</dbReference>
<dbReference type="InterPro" id="IPR050581">
    <property type="entry name" value="CRR_secretory_protein"/>
</dbReference>
<keyword evidence="9" id="KW-1185">Reference proteome</keyword>
<evidence type="ECO:0000256" key="1">
    <source>
        <dbReference type="ARBA" id="ARBA00004613"/>
    </source>
</evidence>
<dbReference type="InterPro" id="IPR002902">
    <property type="entry name" value="GNK2"/>
</dbReference>
<comment type="caution">
    <text evidence="8">The sequence shown here is derived from an EMBL/GenBank/DDBJ whole genome shotgun (WGS) entry which is preliminary data.</text>
</comment>
<comment type="similarity">
    <text evidence="5">Belongs to the cysteine-rich repeat secretory protein family.</text>
</comment>
<evidence type="ECO:0000256" key="3">
    <source>
        <dbReference type="ARBA" id="ARBA00022729"/>
    </source>
</evidence>
<proteinExistence type="inferred from homology"/>
<protein>
    <recommendedName>
        <fullName evidence="7">Gnk2-homologous domain-containing protein</fullName>
    </recommendedName>
</protein>
<dbReference type="InterPro" id="IPR038408">
    <property type="entry name" value="GNK2_sf"/>
</dbReference>
<dbReference type="GO" id="GO:0005576">
    <property type="term" value="C:extracellular region"/>
    <property type="evidence" value="ECO:0007669"/>
    <property type="project" value="UniProtKB-SubCell"/>
</dbReference>
<dbReference type="STRING" id="4540.A0A3L6T2Y8"/>
<keyword evidence="2" id="KW-0964">Secreted</keyword>
<dbReference type="Proteomes" id="UP000275267">
    <property type="component" value="Unassembled WGS sequence"/>
</dbReference>
<keyword evidence="3 6" id="KW-0732">Signal</keyword>
<dbReference type="Gene3D" id="3.30.430.20">
    <property type="entry name" value="Gnk2 domain, C-X8-C-X2-C motif"/>
    <property type="match status" value="2"/>
</dbReference>
<accession>A0A3L6T2Y8</accession>
<feature type="chain" id="PRO_5018159133" description="Gnk2-homologous domain-containing protein" evidence="6">
    <location>
        <begin position="36"/>
        <end position="237"/>
    </location>
</feature>
<evidence type="ECO:0000313" key="9">
    <source>
        <dbReference type="Proteomes" id="UP000275267"/>
    </source>
</evidence>
<dbReference type="EMBL" id="PQIB02000003">
    <property type="protein sequence ID" value="RLN30235.1"/>
    <property type="molecule type" value="Genomic_DNA"/>
</dbReference>
<reference evidence="9" key="1">
    <citation type="journal article" date="2019" name="Nat. Commun.">
        <title>The genome of broomcorn millet.</title>
        <authorList>
            <person name="Zou C."/>
            <person name="Miki D."/>
            <person name="Li D."/>
            <person name="Tang Q."/>
            <person name="Xiao L."/>
            <person name="Rajput S."/>
            <person name="Deng P."/>
            <person name="Jia W."/>
            <person name="Huang R."/>
            <person name="Zhang M."/>
            <person name="Sun Y."/>
            <person name="Hu J."/>
            <person name="Fu X."/>
            <person name="Schnable P.S."/>
            <person name="Li F."/>
            <person name="Zhang H."/>
            <person name="Feng B."/>
            <person name="Zhu X."/>
            <person name="Liu R."/>
            <person name="Schnable J.C."/>
            <person name="Zhu J.-K."/>
            <person name="Zhang H."/>
        </authorList>
    </citation>
    <scope>NUCLEOTIDE SEQUENCE [LARGE SCALE GENOMIC DNA]</scope>
</reference>
<feature type="domain" description="Gnk2-homologous" evidence="7">
    <location>
        <begin position="41"/>
        <end position="144"/>
    </location>
</feature>
<feature type="domain" description="Gnk2-homologous" evidence="7">
    <location>
        <begin position="149"/>
        <end position="237"/>
    </location>
</feature>
<name>A0A3L6T2Y8_PANMI</name>
<feature type="signal peptide" evidence="6">
    <location>
        <begin position="1"/>
        <end position="35"/>
    </location>
</feature>
<evidence type="ECO:0000313" key="8">
    <source>
        <dbReference type="EMBL" id="RLN30235.1"/>
    </source>
</evidence>
<dbReference type="PANTHER" id="PTHR32411">
    <property type="entry name" value="CYSTEINE-RICH REPEAT SECRETORY PROTEIN 38-RELATED"/>
    <property type="match status" value="1"/>
</dbReference>
<dbReference type="OrthoDB" id="629478at2759"/>
<evidence type="ECO:0000259" key="7">
    <source>
        <dbReference type="PROSITE" id="PS51473"/>
    </source>
</evidence>
<dbReference type="CDD" id="cd23509">
    <property type="entry name" value="Gnk2-like"/>
    <property type="match status" value="2"/>
</dbReference>